<evidence type="ECO:0000313" key="6">
    <source>
        <dbReference type="Proteomes" id="UP001055156"/>
    </source>
</evidence>
<feature type="domain" description="Glycosyltransferase subfamily 4-like N-terminal" evidence="3">
    <location>
        <begin position="974"/>
        <end position="1166"/>
    </location>
</feature>
<dbReference type="SUPFAM" id="SSF48452">
    <property type="entry name" value="TPR-like"/>
    <property type="match status" value="1"/>
</dbReference>
<evidence type="ECO:0000313" key="5">
    <source>
        <dbReference type="EMBL" id="GJE28102.1"/>
    </source>
</evidence>
<feature type="repeat" description="TPR" evidence="1">
    <location>
        <begin position="508"/>
        <end position="541"/>
    </location>
</feature>
<dbReference type="Pfam" id="PF13439">
    <property type="entry name" value="Glyco_transf_4"/>
    <property type="match status" value="1"/>
</dbReference>
<keyword evidence="6" id="KW-1185">Reference proteome</keyword>
<feature type="domain" description="Glycosyl transferase family 1" evidence="2">
    <location>
        <begin position="1179"/>
        <end position="1321"/>
    </location>
</feature>
<dbReference type="Pfam" id="PF13524">
    <property type="entry name" value="Glyco_trans_1_2"/>
    <property type="match status" value="1"/>
</dbReference>
<proteinExistence type="predicted"/>
<comment type="caution">
    <text evidence="5">The sequence shown here is derived from an EMBL/GenBank/DDBJ whole genome shotgun (WGS) entry which is preliminary data.</text>
</comment>
<evidence type="ECO:0000256" key="1">
    <source>
        <dbReference type="PROSITE-ProRule" id="PRU00339"/>
    </source>
</evidence>
<dbReference type="InterPro" id="IPR019734">
    <property type="entry name" value="TPR_rpt"/>
</dbReference>
<organism evidence="5 6">
    <name type="scientific">Methylobacterium organophilum</name>
    <dbReference type="NCBI Taxonomy" id="410"/>
    <lineage>
        <taxon>Bacteria</taxon>
        <taxon>Pseudomonadati</taxon>
        <taxon>Pseudomonadota</taxon>
        <taxon>Alphaproteobacteria</taxon>
        <taxon>Hyphomicrobiales</taxon>
        <taxon>Methylobacteriaceae</taxon>
        <taxon>Methylobacterium</taxon>
    </lineage>
</organism>
<dbReference type="RefSeq" id="WP_238311892.1">
    <property type="nucleotide sequence ID" value="NZ_BPQV01000008.1"/>
</dbReference>
<dbReference type="Gene3D" id="1.25.40.10">
    <property type="entry name" value="Tetratricopeptide repeat domain"/>
    <property type="match status" value="1"/>
</dbReference>
<feature type="domain" description="Spore protein YkvP/CgeB glycosyl transferase-like" evidence="4">
    <location>
        <begin position="797"/>
        <end position="944"/>
    </location>
</feature>
<evidence type="ECO:0000259" key="3">
    <source>
        <dbReference type="Pfam" id="PF13439"/>
    </source>
</evidence>
<evidence type="ECO:0000259" key="2">
    <source>
        <dbReference type="Pfam" id="PF00534"/>
    </source>
</evidence>
<reference evidence="5" key="1">
    <citation type="journal article" date="2021" name="Front. Microbiol.">
        <title>Comprehensive Comparative Genomics and Phenotyping of Methylobacterium Species.</title>
        <authorList>
            <person name="Alessa O."/>
            <person name="Ogura Y."/>
            <person name="Fujitani Y."/>
            <person name="Takami H."/>
            <person name="Hayashi T."/>
            <person name="Sahin N."/>
            <person name="Tani A."/>
        </authorList>
    </citation>
    <scope>NUCLEOTIDE SEQUENCE</scope>
    <source>
        <strain evidence="5">NBRC 15689</strain>
    </source>
</reference>
<dbReference type="CDD" id="cd03823">
    <property type="entry name" value="GT4_ExpE7-like"/>
    <property type="match status" value="1"/>
</dbReference>
<dbReference type="Gene3D" id="3.40.50.2000">
    <property type="entry name" value="Glycogen Phosphorylase B"/>
    <property type="match status" value="3"/>
</dbReference>
<dbReference type="SUPFAM" id="SSF53756">
    <property type="entry name" value="UDP-Glycosyltransferase/glycogen phosphorylase"/>
    <property type="match status" value="2"/>
</dbReference>
<accession>A0ABQ4TDK3</accession>
<dbReference type="PANTHER" id="PTHR12526">
    <property type="entry name" value="GLYCOSYLTRANSFERASE"/>
    <property type="match status" value="1"/>
</dbReference>
<gene>
    <name evidence="5" type="primary">mshA_8</name>
    <name evidence="5" type="ORF">LKMONMHP_2968</name>
</gene>
<dbReference type="PROSITE" id="PS50005">
    <property type="entry name" value="TPR"/>
    <property type="match status" value="1"/>
</dbReference>
<dbReference type="InterPro" id="IPR055259">
    <property type="entry name" value="YkvP/CgeB_Glyco_trans-like"/>
</dbReference>
<keyword evidence="1" id="KW-0802">TPR repeat</keyword>
<dbReference type="InterPro" id="IPR028098">
    <property type="entry name" value="Glyco_trans_4-like_N"/>
</dbReference>
<dbReference type="InterPro" id="IPR001296">
    <property type="entry name" value="Glyco_trans_1"/>
</dbReference>
<protein>
    <submittedName>
        <fullName evidence="5">D-inositol-3-phosphate glycosyltransferase</fullName>
    </submittedName>
</protein>
<dbReference type="Pfam" id="PF00534">
    <property type="entry name" value="Glycos_transf_1"/>
    <property type="match status" value="1"/>
</dbReference>
<name>A0ABQ4TDK3_METOR</name>
<evidence type="ECO:0000259" key="4">
    <source>
        <dbReference type="Pfam" id="PF13524"/>
    </source>
</evidence>
<dbReference type="EMBL" id="BPQV01000008">
    <property type="protein sequence ID" value="GJE28102.1"/>
    <property type="molecule type" value="Genomic_DNA"/>
</dbReference>
<dbReference type="Proteomes" id="UP001055156">
    <property type="component" value="Unassembled WGS sequence"/>
</dbReference>
<dbReference type="InterPro" id="IPR011990">
    <property type="entry name" value="TPR-like_helical_dom_sf"/>
</dbReference>
<reference evidence="5" key="2">
    <citation type="submission" date="2021-08" db="EMBL/GenBank/DDBJ databases">
        <authorList>
            <person name="Tani A."/>
            <person name="Ola A."/>
            <person name="Ogura Y."/>
            <person name="Katsura K."/>
            <person name="Hayashi T."/>
        </authorList>
    </citation>
    <scope>NUCLEOTIDE SEQUENCE</scope>
    <source>
        <strain evidence="5">NBRC 15689</strain>
    </source>
</reference>
<sequence>MVAGKDIGSAVRTIATKTLRRGRAALRNGAKAPPRGEAAQADEALHLDFYRSYYPDLASKSDDELRQHYRNFGRAEGRFASETQALLRLHRDPRLPSDFSVESYLRLNPDVKRATRWPSEAIAHFLEKGRTEGRAYQREGLSEPLPPVTTYDPAILRKYPAALQSEESRQFFKRRAEDIALLPSDFNLASYLALHQDVCKSIQHPHEGLAHYLDHGRPENRSYAPMRVSRPFVMEVYGVDAGLSMPAALVLSEIRFKHGFSAEHLVYLSEEELFHGHGIVNPVCLELFNHEYYALAAGDAVDLSARRSECLFHFCKVGQQQGLNVSDRARFDPDFYRKEYFSDWSDEAAPGSEEARLRRLELFRDWLGSPAESNRLPNLRAWFQKTYEFSIPDAVVRQLTAYRNLVPDLRGASLTEAARHLVACGTPDIRLIEIADVSVAEFFESIANAFSLEEEFEKADIVYHYLQQRMPGYGPADHHRADHAFRRGDYYTSAQIRARICAAGKGTRWAYRMLGESLSRLGDHAEAAQVLSRGVQLYPDDVDMRDKLRQTQRTSFESLWGRSAHRALALDYAEVQNELRAALASSTPVLVNPREQRTIRRVAILGGYDLPQCRYYRIDQKLEQLGEAGFAVSAYNYATELDMFLGDLLKTDLVIFYRLPAFPNVIEAIARTRQLGLPTIYDVDDLVFSAQHFPPSLASYAQQISAFEHAAIACGVPLFEHAMTLCEYGMASTRALAHHVEQRVGTGIAFVYPNALGKIRFDRAERSTAADRPVTVFYGSGTKAHKQDFREIIEPAIAKLAKKFGKRVRFLLMGHIVLSDSLLPYKERIRVLEPVKALEDYWEFLAEADINLSVLSDSVFDGCKSEIKWLEAAVMGIPSVVSRTATHEDVIEDGRTGLLCDTSDDFYRAIERLVADAALRTAIGTAARERALERYSCEAQAETFKAIVGSIEARMPKIRKRLLVVNVFYPPQAIGGATRVVHDNVRDLKEALGDDWQIDVICTLEGGPKPYAIDWYVEDGIRVFAITAADRPDIDHILEDRQMAAAFATCFDIIRPDLVHFHCIQRLTTSIVDVTIEKRVPYLITMHDGWWISPLQFLIDEHDDVQLYDLDHVVPDGAGGALLPPRARRLRRYLRSAKLITTVSEGFAEVCRSAGLRDVRVVENGVSRIPKPLRTPRSEGRVRLAHIGGLSRHKGYHHVTNIFQTQDFANLELLVVDHSLPSDMRREEIWGNTPVVIQGKTPQRRVDEMYGQIDVLLAPSVWPESYGLVTREALAAGCWVVASDRGAIGGCVTPGENGFIVDVSSPRGLLDALRAIDADPQRYRTSPAAAPSIRPASDQAAELAAIYRGLVGEGGAT</sequence>